<protein>
    <submittedName>
        <fullName evidence="2">Uncharacterized protein</fullName>
    </submittedName>
</protein>
<feature type="region of interest" description="Disordered" evidence="1">
    <location>
        <begin position="105"/>
        <end position="125"/>
    </location>
</feature>
<dbReference type="PANTHER" id="PTHR36688:SF1">
    <property type="entry name" value="ENDONUCLEASE_EXONUCLEASE_PHOSPHATASE DOMAIN-CONTAINING PROTEIN"/>
    <property type="match status" value="1"/>
</dbReference>
<keyword evidence="3" id="KW-1185">Reference proteome</keyword>
<dbReference type="EMBL" id="JARBHB010000003">
    <property type="protein sequence ID" value="KAJ8891297.1"/>
    <property type="molecule type" value="Genomic_DNA"/>
</dbReference>
<name>A0ABQ9I3T5_9NEOP</name>
<dbReference type="InterPro" id="IPR052560">
    <property type="entry name" value="RdDP_mobile_element"/>
</dbReference>
<dbReference type="Proteomes" id="UP001159363">
    <property type="component" value="Chromosome 3"/>
</dbReference>
<accession>A0ABQ9I3T5</accession>
<evidence type="ECO:0000313" key="2">
    <source>
        <dbReference type="EMBL" id="KAJ8891297.1"/>
    </source>
</evidence>
<gene>
    <name evidence="2" type="ORF">PR048_010813</name>
</gene>
<organism evidence="2 3">
    <name type="scientific">Dryococelus australis</name>
    <dbReference type="NCBI Taxonomy" id="614101"/>
    <lineage>
        <taxon>Eukaryota</taxon>
        <taxon>Metazoa</taxon>
        <taxon>Ecdysozoa</taxon>
        <taxon>Arthropoda</taxon>
        <taxon>Hexapoda</taxon>
        <taxon>Insecta</taxon>
        <taxon>Pterygota</taxon>
        <taxon>Neoptera</taxon>
        <taxon>Polyneoptera</taxon>
        <taxon>Phasmatodea</taxon>
        <taxon>Verophasmatodea</taxon>
        <taxon>Anareolatae</taxon>
        <taxon>Phasmatidae</taxon>
        <taxon>Eurycanthinae</taxon>
        <taxon>Dryococelus</taxon>
    </lineage>
</organism>
<dbReference type="PANTHER" id="PTHR36688">
    <property type="entry name" value="ENDO/EXONUCLEASE/PHOSPHATASE DOMAIN-CONTAINING PROTEIN"/>
    <property type="match status" value="1"/>
</dbReference>
<comment type="caution">
    <text evidence="2">The sequence shown here is derived from an EMBL/GenBank/DDBJ whole genome shotgun (WGS) entry which is preliminary data.</text>
</comment>
<evidence type="ECO:0000256" key="1">
    <source>
        <dbReference type="SAM" id="MobiDB-lite"/>
    </source>
</evidence>
<reference evidence="2 3" key="1">
    <citation type="submission" date="2023-02" db="EMBL/GenBank/DDBJ databases">
        <title>LHISI_Scaffold_Assembly.</title>
        <authorList>
            <person name="Stuart O.P."/>
            <person name="Cleave R."/>
            <person name="Magrath M.J.L."/>
            <person name="Mikheyev A.S."/>
        </authorList>
    </citation>
    <scope>NUCLEOTIDE SEQUENCE [LARGE SCALE GENOMIC DNA]</scope>
    <source>
        <strain evidence="2">Daus_M_001</strain>
        <tissue evidence="2">Leg muscle</tissue>
    </source>
</reference>
<evidence type="ECO:0000313" key="3">
    <source>
        <dbReference type="Proteomes" id="UP001159363"/>
    </source>
</evidence>
<proteinExistence type="predicted"/>
<sequence length="271" mass="31051">MAYTHNHFPETWKQAKVVTFPEPGKPPSLPTSYHPISLLSTLSKLLEWMYIFNLITYFVTNSLVSGVGIPQLTRLTIEATKFIEYRYPTVVAFLAIEKVFDRSRRRTIPGPPDHSRSSPGQHPSRSCSIYIKTTVPATYRAVGLVKAALDEVEPWLAKWCIKPNTTKTGAIIFNTEIQDPPTKLQFCGQQIEHSHKVKYLGVIMDRRLIWKHHIHSQLRLRQLFPLINRHTSHGTRNGVIIYNSLIRPILSSVWATAVRCHLSWFSQGTTR</sequence>